<dbReference type="InterPro" id="IPR025178">
    <property type="entry name" value="Lnb_N"/>
</dbReference>
<keyword evidence="1" id="KW-1133">Transmembrane helix</keyword>
<dbReference type="Pfam" id="PF13387">
    <property type="entry name" value="Lnb_N"/>
    <property type="match status" value="1"/>
</dbReference>
<keyword evidence="1" id="KW-0472">Membrane</keyword>
<feature type="transmembrane region" description="Helical" evidence="1">
    <location>
        <begin position="64"/>
        <end position="81"/>
    </location>
</feature>
<feature type="transmembrane region" description="Helical" evidence="1">
    <location>
        <begin position="34"/>
        <end position="57"/>
    </location>
</feature>
<keyword evidence="4" id="KW-1185">Reference proteome</keyword>
<dbReference type="EMBL" id="PTIY01000005">
    <property type="protein sequence ID" value="PPK72075.1"/>
    <property type="molecule type" value="Genomic_DNA"/>
</dbReference>
<proteinExistence type="predicted"/>
<evidence type="ECO:0000313" key="4">
    <source>
        <dbReference type="Proteomes" id="UP000238071"/>
    </source>
</evidence>
<organism evidence="3 4">
    <name type="scientific">Methylobacter tundripaludum</name>
    <dbReference type="NCBI Taxonomy" id="173365"/>
    <lineage>
        <taxon>Bacteria</taxon>
        <taxon>Pseudomonadati</taxon>
        <taxon>Pseudomonadota</taxon>
        <taxon>Gammaproteobacteria</taxon>
        <taxon>Methylococcales</taxon>
        <taxon>Methylococcaceae</taxon>
        <taxon>Methylobacter</taxon>
    </lineage>
</organism>
<protein>
    <submittedName>
        <fullName evidence="3">Uncharacterized protein DUF4105</fullName>
    </submittedName>
</protein>
<name>A0A2S6H3M4_9GAMM</name>
<dbReference type="OrthoDB" id="274718at2"/>
<evidence type="ECO:0000313" key="3">
    <source>
        <dbReference type="EMBL" id="PPK72075.1"/>
    </source>
</evidence>
<feature type="transmembrane region" description="Helical" evidence="1">
    <location>
        <begin position="7"/>
        <end position="28"/>
    </location>
</feature>
<dbReference type="Proteomes" id="UP000238071">
    <property type="component" value="Unassembled WGS sequence"/>
</dbReference>
<dbReference type="RefSeq" id="WP_104423450.1">
    <property type="nucleotide sequence ID" value="NZ_PTIY01000005.1"/>
</dbReference>
<gene>
    <name evidence="3" type="ORF">B0F88_105187</name>
</gene>
<dbReference type="AlphaFoldDB" id="A0A2S6H3M4"/>
<evidence type="ECO:0000259" key="2">
    <source>
        <dbReference type="Pfam" id="PF13387"/>
    </source>
</evidence>
<feature type="domain" description="Lnb N-terminal periplasmic" evidence="2">
    <location>
        <begin position="123"/>
        <end position="281"/>
    </location>
</feature>
<evidence type="ECO:0000256" key="1">
    <source>
        <dbReference type="SAM" id="Phobius"/>
    </source>
</evidence>
<keyword evidence="1" id="KW-0812">Transmembrane</keyword>
<reference evidence="3 4" key="1">
    <citation type="submission" date="2018-02" db="EMBL/GenBank/DDBJ databases">
        <title>Subsurface microbial communities from deep shales in Ohio and West Virginia, USA.</title>
        <authorList>
            <person name="Wrighton K."/>
        </authorList>
    </citation>
    <scope>NUCLEOTIDE SEQUENCE [LARGE SCALE GENOMIC DNA]</scope>
    <source>
        <strain evidence="3 4">OWC-G53F</strain>
    </source>
</reference>
<accession>A0A2S6H3M4</accession>
<sequence length="334" mass="38965">MNKRIKGFFLASMLIGTTVWGVLAVYYGDSRTGLAQTCVAAAFGLFGFAVLTGVLWFRWRIQWVTGHLVVFIGILVWWLGIAPSNDRAWQKDVSQLPYATFDRDIVTVHNIRNFNYRTEFDYQPAYYDKSYDVSKLDDVDLFAFYWMGPAIAHTIISFNFGEQDHLAVSIETRKELNEEYSTLKGFFRQYELIYVAADERDVIRLRSNYRKNTPEAGYLYRIKGSQKDGQRLFLDYLKKINELHEKPRFYNSLLDNCTTAIWVRSSVTTEHLPFSWKILLSGYLPEYLYESKLLEQQLPLSELQRQAYINSLAQAADQATDFSERIRLIHTPRP</sequence>
<comment type="caution">
    <text evidence="3">The sequence shown here is derived from an EMBL/GenBank/DDBJ whole genome shotgun (WGS) entry which is preliminary data.</text>
</comment>